<keyword evidence="3" id="KW-1185">Reference proteome</keyword>
<accession>A0A3M0BJH8</accession>
<reference evidence="2 3" key="1">
    <citation type="submission" date="2018-10" db="EMBL/GenBank/DDBJ databases">
        <title>Genomic Encyclopedia of Archaeal and Bacterial Type Strains, Phase II (KMG-II): from individual species to whole genera.</title>
        <authorList>
            <person name="Goeker M."/>
        </authorList>
    </citation>
    <scope>NUCLEOTIDE SEQUENCE [LARGE SCALE GENOMIC DNA]</scope>
    <source>
        <strain evidence="2 3">VM1</strain>
    </source>
</reference>
<dbReference type="EMBL" id="REFO01000010">
    <property type="protein sequence ID" value="RMA97480.1"/>
    <property type="molecule type" value="Genomic_DNA"/>
</dbReference>
<evidence type="ECO:0000256" key="1">
    <source>
        <dbReference type="SAM" id="Phobius"/>
    </source>
</evidence>
<keyword evidence="1" id="KW-0812">Transmembrane</keyword>
<dbReference type="Proteomes" id="UP000280842">
    <property type="component" value="Unassembled WGS sequence"/>
</dbReference>
<evidence type="ECO:0008006" key="4">
    <source>
        <dbReference type="Google" id="ProtNLM"/>
    </source>
</evidence>
<gene>
    <name evidence="2" type="ORF">CLV39_0093</name>
</gene>
<organism evidence="2 3">
    <name type="scientific">Hydrogenothermus marinus</name>
    <dbReference type="NCBI Taxonomy" id="133270"/>
    <lineage>
        <taxon>Bacteria</taxon>
        <taxon>Pseudomonadati</taxon>
        <taxon>Aquificota</taxon>
        <taxon>Aquificia</taxon>
        <taxon>Aquificales</taxon>
        <taxon>Hydrogenothermaceae</taxon>
        <taxon>Hydrogenothermus</taxon>
    </lineage>
</organism>
<sequence>MFEGYDLLKFLLSFLFIIGLIYGFYFLFMRYGSKFSITPKSNELKIKDIRFLTKDKGFIIVQLKDKQFFFTFDNQNGLKLIEKIKQDNVDEKD</sequence>
<keyword evidence="1" id="KW-1133">Transmembrane helix</keyword>
<protein>
    <recommendedName>
        <fullName evidence="4">Flagellar protein FliO/FliZ</fullName>
    </recommendedName>
</protein>
<keyword evidence="1" id="KW-0472">Membrane</keyword>
<comment type="caution">
    <text evidence="2">The sequence shown here is derived from an EMBL/GenBank/DDBJ whole genome shotgun (WGS) entry which is preliminary data.</text>
</comment>
<proteinExistence type="predicted"/>
<dbReference type="AlphaFoldDB" id="A0A3M0BJH8"/>
<evidence type="ECO:0000313" key="2">
    <source>
        <dbReference type="EMBL" id="RMA97480.1"/>
    </source>
</evidence>
<evidence type="ECO:0000313" key="3">
    <source>
        <dbReference type="Proteomes" id="UP000280842"/>
    </source>
</evidence>
<name>A0A3M0BJH8_9AQUI</name>
<feature type="transmembrane region" description="Helical" evidence="1">
    <location>
        <begin position="6"/>
        <end position="28"/>
    </location>
</feature>